<organism evidence="2 3">
    <name type="scientific">Eikenella exigua</name>
    <dbReference type="NCBI Taxonomy" id="2528037"/>
    <lineage>
        <taxon>Bacteria</taxon>
        <taxon>Pseudomonadati</taxon>
        <taxon>Pseudomonadota</taxon>
        <taxon>Betaproteobacteria</taxon>
        <taxon>Neisseriales</taxon>
        <taxon>Neisseriaceae</taxon>
        <taxon>Eikenella</taxon>
    </lineage>
</organism>
<feature type="signal peptide" evidence="1">
    <location>
        <begin position="1"/>
        <end position="21"/>
    </location>
</feature>
<sequence length="186" mass="21016">MKSFALLLTAGLVVCTLPAAAQNAPGRTAWKQMPEITFNFYRKTGTPQQAQTVREVWGNRLRPRDVAFALLTEVDTTENHYIFTMLDNSDIPGGTCLAPPNGDGTTRAQPTYSTCTMRVVQRHKASGRTTVRDLPNYCYLNLDDEPGNLARHHTEYAYDAASKTIRFRTIMYGRHTRECDRSIQLR</sequence>
<proteinExistence type="predicted"/>
<keyword evidence="1" id="KW-0732">Signal</keyword>
<name>A0AAE6IQA1_9NEIS</name>
<dbReference type="AlphaFoldDB" id="A0AAE6IQA1"/>
<geneLocation type="plasmid" evidence="2 3">
    <name>unnamed1</name>
</geneLocation>
<keyword evidence="3" id="KW-1185">Reference proteome</keyword>
<dbReference type="Proteomes" id="UP000326695">
    <property type="component" value="Plasmid unnamed1"/>
</dbReference>
<protein>
    <submittedName>
        <fullName evidence="2">Uncharacterized protein</fullName>
    </submittedName>
</protein>
<evidence type="ECO:0000313" key="2">
    <source>
        <dbReference type="EMBL" id="QED93002.1"/>
    </source>
</evidence>
<gene>
    <name evidence="2" type="ORF">EZJ17_10085</name>
</gene>
<keyword evidence="2" id="KW-0614">Plasmid</keyword>
<reference evidence="3" key="1">
    <citation type="journal article" date="2019" name="J. Anim. Genet.">
        <title>Description and whole genome sequencing of Eikenella exigua sp. nov., isolated from brain abscess and blood.</title>
        <authorList>
            <person name="Stormo K.A."/>
            <person name="Nygaard R.M."/>
            <person name="Bruvold T.S."/>
            <person name="Dimmen G."/>
            <person name="Lindemann P.C."/>
            <person name="Jordal S."/>
            <person name="Kommedal O."/>
        </authorList>
    </citation>
    <scope>NUCLEOTIDE SEQUENCE [LARGE SCALE GENOMIC DNA]</scope>
    <source>
        <strain evidence="3">PXX</strain>
        <plasmid evidence="3">unnamed1</plasmid>
    </source>
</reference>
<dbReference type="RefSeq" id="WP_151086617.1">
    <property type="nucleotide sequence ID" value="NZ_CP038019.1"/>
</dbReference>
<feature type="chain" id="PRO_5042200485" evidence="1">
    <location>
        <begin position="22"/>
        <end position="186"/>
    </location>
</feature>
<dbReference type="KEGG" id="eex:EZJ17_10085"/>
<evidence type="ECO:0000313" key="3">
    <source>
        <dbReference type="Proteomes" id="UP000326695"/>
    </source>
</evidence>
<accession>A0AAE6IQA1</accession>
<dbReference type="EMBL" id="CP038019">
    <property type="protein sequence ID" value="QED93002.1"/>
    <property type="molecule type" value="Genomic_DNA"/>
</dbReference>
<evidence type="ECO:0000256" key="1">
    <source>
        <dbReference type="SAM" id="SignalP"/>
    </source>
</evidence>